<dbReference type="PANTHER" id="PTHR23259:SF70">
    <property type="entry name" value="ACCESSORY GLAND PROTEIN ACP62F-RELATED"/>
    <property type="match status" value="1"/>
</dbReference>
<feature type="chain" id="PRO_5012132512" description="Follistatin-like domain-containing protein" evidence="5">
    <location>
        <begin position="21"/>
        <end position="964"/>
    </location>
</feature>
<feature type="domain" description="Follistatin-like" evidence="6">
    <location>
        <begin position="330"/>
        <end position="355"/>
    </location>
</feature>
<feature type="domain" description="Follistatin-like" evidence="6">
    <location>
        <begin position="396"/>
        <end position="418"/>
    </location>
</feature>
<evidence type="ECO:0000313" key="7">
    <source>
        <dbReference type="EMBL" id="PAV61477.1"/>
    </source>
</evidence>
<feature type="region of interest" description="Disordered" evidence="4">
    <location>
        <begin position="199"/>
        <end position="219"/>
    </location>
</feature>
<comment type="caution">
    <text evidence="7">The sequence shown here is derived from an EMBL/GenBank/DDBJ whole genome shotgun (WGS) entry which is preliminary data.</text>
</comment>
<feature type="domain" description="Follistatin-like" evidence="6">
    <location>
        <begin position="162"/>
        <end position="184"/>
    </location>
</feature>
<sequence length="964" mass="100946">MVRALIIWLTFFTIGCLSQSQRCPPYEVYNACGTACEPSCDNPYPGVCTKQCVVGCQCEKGYFRNKASNGCVPLNQCPANPCKSMDCKKGEQCIVVESNSDECKKKDNCRPHAKCITPQKDAPVYTSNSACATVRCAKDTVCQETENGPACVPANAPPISSGCATVLCAQGYNCVDSPSGPSCQEFQNSEGIMIDESQTPAPPSGHMVETSNSGSGTEVQTGSATEIDLSCSMECPPGQACLMLMTACISQPCYPQPTCVELADDTPEVITSEAVPGEAQSTHDCTTVDCASGHTCIMSSGDCNDTVALCSATPECVPIGATNDQETGAECASISCPAGYECQVQTVQCFAAPCPGVASCAKISDGGYPASTNAVDQPLITTVAAPKPVNTQESPSCMQVKCHAGSYCTESNGRPMCINKYQFCPSRKCAYEQLCRITPCSSVGCTAEITCLNGTDTTCGTNEIYRECSKDCEANCENPNPQCSRFCGSPSCQCKDGYVRDLSGNCIEMSACTVTPPDVAIEPAIPDPVAPTFECGEYEEPTECVGTMDCQEHCSAHKMACPMICSQGCACKEGYVRSDDTHACISRSSCPNAGVTGAAVAGTSAGPIVAPGSQCGANETFSQCSAGIDCQPSCVPNKMACPEICMEGCSCAAGYVRNSTGFCILQTDCDVATTGPVAGVSSPSQNDYEGSACSANETFSSCSAGIDCQPSCTPSNTACPAVCLEGCNCAEGYVRNATGFCILTQDCPFTAGKGDTLYVDEGNNGEAPETPVDPSEPQSCGNNEEYKDCKGCEGNCKDPDAQDCMNTMDRACTPGCQCLSGYVRVQGSCYPINRCPHPHTYTASNGSQVTCKSSEIWSECMPQCQQNCRGDSTCADVAIDVCQAGCQCRPNYKRDKHGDCVHSRECYKSAGCTESEVWSRCIGCEVKCGQDPNTPCSATCYSGCGCSTGLVRNSNGQCVDATAC</sequence>
<dbReference type="PROSITE" id="PS51257">
    <property type="entry name" value="PROKAR_LIPOPROTEIN"/>
    <property type="match status" value="1"/>
</dbReference>
<dbReference type="InterPro" id="IPR002919">
    <property type="entry name" value="TIL_dom"/>
</dbReference>
<gene>
    <name evidence="7" type="ORF">WR25_11323</name>
</gene>
<evidence type="ECO:0000259" key="6">
    <source>
        <dbReference type="SMART" id="SM00274"/>
    </source>
</evidence>
<accession>A0A2A2JII2</accession>
<dbReference type="Proteomes" id="UP000218231">
    <property type="component" value="Unassembled WGS sequence"/>
</dbReference>
<keyword evidence="3" id="KW-1015">Disulfide bond</keyword>
<dbReference type="GO" id="GO:0004867">
    <property type="term" value="F:serine-type endopeptidase inhibitor activity"/>
    <property type="evidence" value="ECO:0007669"/>
    <property type="project" value="UniProtKB-KW"/>
</dbReference>
<dbReference type="PANTHER" id="PTHR23259">
    <property type="entry name" value="RIDDLE"/>
    <property type="match status" value="1"/>
</dbReference>
<evidence type="ECO:0000256" key="1">
    <source>
        <dbReference type="ARBA" id="ARBA00022690"/>
    </source>
</evidence>
<dbReference type="SMART" id="SM00274">
    <property type="entry name" value="FOLN"/>
    <property type="match status" value="5"/>
</dbReference>
<evidence type="ECO:0000256" key="5">
    <source>
        <dbReference type="SAM" id="SignalP"/>
    </source>
</evidence>
<organism evidence="7 8">
    <name type="scientific">Diploscapter pachys</name>
    <dbReference type="NCBI Taxonomy" id="2018661"/>
    <lineage>
        <taxon>Eukaryota</taxon>
        <taxon>Metazoa</taxon>
        <taxon>Ecdysozoa</taxon>
        <taxon>Nematoda</taxon>
        <taxon>Chromadorea</taxon>
        <taxon>Rhabditida</taxon>
        <taxon>Rhabditina</taxon>
        <taxon>Rhabditomorpha</taxon>
        <taxon>Rhabditoidea</taxon>
        <taxon>Rhabditidae</taxon>
        <taxon>Diploscapter</taxon>
    </lineage>
</organism>
<dbReference type="AlphaFoldDB" id="A0A2A2JII2"/>
<feature type="compositionally biased region" description="Polar residues" evidence="4">
    <location>
        <begin position="209"/>
        <end position="219"/>
    </location>
</feature>
<evidence type="ECO:0000313" key="8">
    <source>
        <dbReference type="Proteomes" id="UP000218231"/>
    </source>
</evidence>
<feature type="domain" description="Follistatin-like" evidence="6">
    <location>
        <begin position="284"/>
        <end position="311"/>
    </location>
</feature>
<keyword evidence="2" id="KW-0722">Serine protease inhibitor</keyword>
<feature type="signal peptide" evidence="5">
    <location>
        <begin position="1"/>
        <end position="20"/>
    </location>
</feature>
<dbReference type="InterPro" id="IPR036084">
    <property type="entry name" value="Ser_inhib-like_sf"/>
</dbReference>
<feature type="domain" description="Follistatin-like" evidence="6">
    <location>
        <begin position="130"/>
        <end position="152"/>
    </location>
</feature>
<evidence type="ECO:0000256" key="2">
    <source>
        <dbReference type="ARBA" id="ARBA00022900"/>
    </source>
</evidence>
<protein>
    <recommendedName>
        <fullName evidence="6">Follistatin-like domain-containing protein</fullName>
    </recommendedName>
</protein>
<name>A0A2A2JII2_9BILA</name>
<dbReference type="InterPro" id="IPR003645">
    <property type="entry name" value="Fol_N"/>
</dbReference>
<reference evidence="7 8" key="1">
    <citation type="journal article" date="2017" name="Curr. Biol.">
        <title>Genome architecture and evolution of a unichromosomal asexual nematode.</title>
        <authorList>
            <person name="Fradin H."/>
            <person name="Zegar C."/>
            <person name="Gutwein M."/>
            <person name="Lucas J."/>
            <person name="Kovtun M."/>
            <person name="Corcoran D."/>
            <person name="Baugh L.R."/>
            <person name="Kiontke K."/>
            <person name="Gunsalus K."/>
            <person name="Fitch D.H."/>
            <person name="Piano F."/>
        </authorList>
    </citation>
    <scope>NUCLEOTIDE SEQUENCE [LARGE SCALE GENOMIC DNA]</scope>
    <source>
        <strain evidence="7">PF1309</strain>
    </source>
</reference>
<dbReference type="EMBL" id="LIAE01010412">
    <property type="protein sequence ID" value="PAV61477.1"/>
    <property type="molecule type" value="Genomic_DNA"/>
</dbReference>
<dbReference type="CDD" id="cd19941">
    <property type="entry name" value="TIL"/>
    <property type="match status" value="8"/>
</dbReference>
<dbReference type="InterPro" id="IPR051368">
    <property type="entry name" value="SerProtInhib-TIL_Domain"/>
</dbReference>
<keyword evidence="1" id="KW-0646">Protease inhibitor</keyword>
<dbReference type="Gene3D" id="2.10.25.10">
    <property type="entry name" value="Laminin"/>
    <property type="match status" value="8"/>
</dbReference>
<dbReference type="SUPFAM" id="SSF57567">
    <property type="entry name" value="Serine protease inhibitors"/>
    <property type="match status" value="8"/>
</dbReference>
<dbReference type="STRING" id="2018661.A0A2A2JII2"/>
<proteinExistence type="predicted"/>
<dbReference type="OrthoDB" id="152433at2759"/>
<evidence type="ECO:0000256" key="4">
    <source>
        <dbReference type="SAM" id="MobiDB-lite"/>
    </source>
</evidence>
<keyword evidence="8" id="KW-1185">Reference proteome</keyword>
<evidence type="ECO:0000256" key="3">
    <source>
        <dbReference type="ARBA" id="ARBA00023157"/>
    </source>
</evidence>
<keyword evidence="5" id="KW-0732">Signal</keyword>
<dbReference type="Pfam" id="PF01826">
    <property type="entry name" value="TIL"/>
    <property type="match status" value="8"/>
</dbReference>